<comment type="caution">
    <text evidence="2">The sequence shown here is derived from an EMBL/GenBank/DDBJ whole genome shotgun (WGS) entry which is preliminary data.</text>
</comment>
<dbReference type="AlphaFoldDB" id="A0A175Y645"/>
<dbReference type="GO" id="GO:0003676">
    <property type="term" value="F:nucleic acid binding"/>
    <property type="evidence" value="ECO:0007669"/>
    <property type="project" value="InterPro"/>
</dbReference>
<feature type="domain" description="HIRAN" evidence="1">
    <location>
        <begin position="36"/>
        <end position="88"/>
    </location>
</feature>
<reference evidence="2" key="1">
    <citation type="submission" date="2016-03" db="EMBL/GenBank/DDBJ databases">
        <title>Sphingomonas melonis TY, whole genome shotgun sequencing.</title>
        <authorList>
            <person name="Wang H."/>
            <person name="Zhu P."/>
        </authorList>
    </citation>
    <scope>NUCLEOTIDE SEQUENCE [LARGE SCALE GENOMIC DNA]</scope>
    <source>
        <strain evidence="2">TY</strain>
    </source>
</reference>
<dbReference type="Pfam" id="PF08797">
    <property type="entry name" value="HIRAN"/>
    <property type="match status" value="1"/>
</dbReference>
<dbReference type="RefSeq" id="WP_017977854.1">
    <property type="nucleotide sequence ID" value="NZ_CP017578.1"/>
</dbReference>
<dbReference type="STRING" id="621456.BJP26_06885"/>
<dbReference type="GO" id="GO:0008270">
    <property type="term" value="F:zinc ion binding"/>
    <property type="evidence" value="ECO:0007669"/>
    <property type="project" value="InterPro"/>
</dbReference>
<dbReference type="GO" id="GO:0016818">
    <property type="term" value="F:hydrolase activity, acting on acid anhydrides, in phosphorus-containing anhydrides"/>
    <property type="evidence" value="ECO:0007669"/>
    <property type="project" value="InterPro"/>
</dbReference>
<gene>
    <name evidence="2" type="ORF">AVM11_14915</name>
</gene>
<evidence type="ECO:0000259" key="1">
    <source>
        <dbReference type="Pfam" id="PF08797"/>
    </source>
</evidence>
<dbReference type="GeneID" id="93796350"/>
<organism evidence="2 3">
    <name type="scientific">Sphingomonas melonis TY</name>
    <dbReference type="NCBI Taxonomy" id="621456"/>
    <lineage>
        <taxon>Bacteria</taxon>
        <taxon>Pseudomonadati</taxon>
        <taxon>Pseudomonadota</taxon>
        <taxon>Alphaproteobacteria</taxon>
        <taxon>Sphingomonadales</taxon>
        <taxon>Sphingomonadaceae</taxon>
        <taxon>Sphingomonas</taxon>
    </lineage>
</organism>
<protein>
    <recommendedName>
        <fullName evidence="1">HIRAN domain-containing protein</fullName>
    </recommendedName>
</protein>
<name>A0A175Y645_9SPHN</name>
<sequence>MFQAPIRKLTSPRELSLAVVGLDFPNVDKSNRRFEMAMCTYGEPVHLVREPKHQADENAIAVVSARGIQLGYITSQRAAIIARWLDAGERYEALFQDRGRSAAIIRARFGGGKLCLPPERDDLTTDWAEEGGDAFDWGC</sequence>
<accession>A0A175Y645</accession>
<dbReference type="OrthoDB" id="7432909at2"/>
<dbReference type="InterPro" id="IPR014905">
    <property type="entry name" value="HIRAN"/>
</dbReference>
<evidence type="ECO:0000313" key="2">
    <source>
        <dbReference type="EMBL" id="KZB96123.1"/>
    </source>
</evidence>
<dbReference type="KEGG" id="smy:BJP26_06885"/>
<evidence type="ECO:0000313" key="3">
    <source>
        <dbReference type="Proteomes" id="UP000078460"/>
    </source>
</evidence>
<dbReference type="Proteomes" id="UP000078460">
    <property type="component" value="Unassembled WGS sequence"/>
</dbReference>
<proteinExistence type="predicted"/>
<keyword evidence="3" id="KW-1185">Reference proteome</keyword>
<dbReference type="Gene3D" id="3.30.70.2330">
    <property type="match status" value="1"/>
</dbReference>
<dbReference type="EMBL" id="LQCK02000006">
    <property type="protein sequence ID" value="KZB96123.1"/>
    <property type="molecule type" value="Genomic_DNA"/>
</dbReference>